<feature type="region of interest" description="Disordered" evidence="2">
    <location>
        <begin position="1130"/>
        <end position="1149"/>
    </location>
</feature>
<feature type="transmembrane region" description="Helical" evidence="3">
    <location>
        <begin position="157"/>
        <end position="177"/>
    </location>
</feature>
<dbReference type="SUPFAM" id="SSF56349">
    <property type="entry name" value="DNA breaking-rejoining enzymes"/>
    <property type="match status" value="1"/>
</dbReference>
<dbReference type="InterPro" id="IPR013762">
    <property type="entry name" value="Integrase-like_cat_sf"/>
</dbReference>
<dbReference type="InterPro" id="IPR011010">
    <property type="entry name" value="DNA_brk_join_enz"/>
</dbReference>
<evidence type="ECO:0000256" key="3">
    <source>
        <dbReference type="SAM" id="Phobius"/>
    </source>
</evidence>
<keyword evidence="5" id="KW-1185">Reference proteome</keyword>
<feature type="compositionally biased region" description="Basic and acidic residues" evidence="2">
    <location>
        <begin position="1130"/>
        <end position="1139"/>
    </location>
</feature>
<name>A0ABN9RMJ5_9DINO</name>
<evidence type="ECO:0000256" key="1">
    <source>
        <dbReference type="ARBA" id="ARBA00023172"/>
    </source>
</evidence>
<evidence type="ECO:0000256" key="2">
    <source>
        <dbReference type="SAM" id="MobiDB-lite"/>
    </source>
</evidence>
<keyword evidence="1" id="KW-0233">DNA recombination</keyword>
<organism evidence="4 5">
    <name type="scientific">Prorocentrum cordatum</name>
    <dbReference type="NCBI Taxonomy" id="2364126"/>
    <lineage>
        <taxon>Eukaryota</taxon>
        <taxon>Sar</taxon>
        <taxon>Alveolata</taxon>
        <taxon>Dinophyceae</taxon>
        <taxon>Prorocentrales</taxon>
        <taxon>Prorocentraceae</taxon>
        <taxon>Prorocentrum</taxon>
    </lineage>
</organism>
<keyword evidence="3" id="KW-1133">Transmembrane helix</keyword>
<keyword evidence="3" id="KW-0812">Transmembrane</keyword>
<gene>
    <name evidence="4" type="ORF">PCOR1329_LOCUS21983</name>
</gene>
<feature type="region of interest" description="Disordered" evidence="2">
    <location>
        <begin position="1501"/>
        <end position="1522"/>
    </location>
</feature>
<reference evidence="4" key="1">
    <citation type="submission" date="2023-10" db="EMBL/GenBank/DDBJ databases">
        <authorList>
            <person name="Chen Y."/>
            <person name="Shah S."/>
            <person name="Dougan E. K."/>
            <person name="Thang M."/>
            <person name="Chan C."/>
        </authorList>
    </citation>
    <scope>NUCLEOTIDE SEQUENCE [LARGE SCALE GENOMIC DNA]</scope>
</reference>
<dbReference type="Proteomes" id="UP001189429">
    <property type="component" value="Unassembled WGS sequence"/>
</dbReference>
<protein>
    <submittedName>
        <fullName evidence="4">Uncharacterized protein</fullName>
    </submittedName>
</protein>
<evidence type="ECO:0000313" key="4">
    <source>
        <dbReference type="EMBL" id="CAK0820205.1"/>
    </source>
</evidence>
<sequence length="1808" mass="200446">MPAEVSAASPEYFFLCSPRGSSAGDSDSSGCSSWELVELECYDEGQVPDLPVSALQSADETGLELQMPLEPWSRRFYRQSATDGVEVQLVRRKSGNVWAVIGLDLTLGLICITAKTSMFTDPVAGIRWRPMPPLSAAQRDAYVSQTLRWSLRSPKRFLGVLAALFVLYELLVLLGVIEYMTEHWVYTISYLVTAKDAFVESSEVVQEWATYLWEWKEWAQTLMPLQRWFAMFLSLILLTLWAAHEWSDSVEYGESSIGSSSASSVDVPVGATASVPPPVPPLGYLSSGESATLASQLNDLVESQKAMMEEISEIRTAERTRELRRDVLEASLDSRGRADAEASKQVIEGMIARLDQFEARLKGEAPAEAGAGERGAAIEGASSSASAVAVLGSPAKSTPAVVMETPEKRVASSQPEAVELAIKRMRFKAQLPQQVFMEQLDGYKEIEPEEWNSRMPEGYRQRISAEVLSEIYSSGKTAEAWARDFIRDCGLGDCNTAREMIAAFAAVDTMLMTDRQRGLLNLVSFERLVRKGYAIVRAYRNVNSRDDWSRPKDAKNWKSKVDWEAARRLDPQLADESTIRVMSAEEEMKKAMGRDAQLMKARSDLDGGAVVLFARPERPASTSRRVLSRWKEEMELVDTANRFLLALRQLYRGSLDDSLLGLADCWGQGIVPDNLDGVDEVGLFCVAKKAELVGGEPEVTLRLVFDQRRSNMRWRSPPWCAMGGVSAMSFLDVSEEMKEDGVTMCFGTGDLPDFYYTLELGEELAPYFVMPGLSGDALHALLPEGGPLPHLSRDLPAAHYEYIGDFGILGLDFPTRPGQEAATTVEEIWLGAKELVVSAGVKVHKDACAADARMIGGDLRGTRLAPNKVKMWLAAFGTREILIHKWEQPDTVARIVGILSWGFLICRGALSVFADVHAWCMEFRGGARREVPREVLRELAAAAALAPLISVDLSTPWGPMVMMFDASLYGGALISTVATVEEQRREARYAVRGGWTVWTGISSSWAAGARCEGEAFRRVGTDVELGTRIRVPPAHKCWDDIAGWKEVVRWRWEEKEHINLLEMRTGVAAARHSARARASWGKSHLRITDSMVCLGGFSKGRSASRPILILCRRMAALDLGCGMREHWRRVPSDRNHSDGPSRGFPIGQAPKERGIDELALPEEVASSIEALADLAEVDPFQPLRMGVSVPVKVLRFAHLCSGHTRIGDLEDWLLRIAGSRGYLMICTSVDIGFGAEFDLADEVNARKLELLAEVETDGGGDAKKVKLGNAQLLSSLRILKAIGLKGGSVSIDHPADPGCPPFPSIFVTKELVDWGAQLGAYRVTFPQCMRGCPALKLTTLTGAAFGMQRFVRPCVRENHSASLCGKDESGRFRTRVAQAYPSDFCRMLAECHVDAMLTMQERREADLTERAVEQLISETLERRRRDATLLDWAQQWFSDLTQRATDGTEWQEWRVAFLTDALLSGPNQALRCPRWSVLLGWLLLPFLSDAVGEERLRHHAQHRKMGNTHRRNDAEGARPQGVQRRERTTYGLALLPFSVSTKTALGCYVPNVRRFLNFALEVNLPMMSREEIDDSVLCYLDRLLEDEEVGPTELFELGIDNVAGEGRPQPLELWAVLDEATRLAGSVEAADAAEVALDAHLRSAELFALRAADIAVDVDEAGEQIVALRLGVTERGERTKTGVRQGVLIDRRHVSDMLVRRKSERDPSDRVFSCSVDAYRRALRRACDDVGVEHFPPHAARHSGPSHDAATGYRTVWAIQPRGRWASEKSVLRYMKTHALVAARAALPPDILERGSRLIHKKSGRPEK</sequence>
<dbReference type="Gene3D" id="1.10.443.10">
    <property type="entry name" value="Intergrase catalytic core"/>
    <property type="match status" value="1"/>
</dbReference>
<feature type="non-terminal residue" evidence="4">
    <location>
        <position position="1808"/>
    </location>
</feature>
<dbReference type="EMBL" id="CAUYUJ010007291">
    <property type="protein sequence ID" value="CAK0820205.1"/>
    <property type="molecule type" value="Genomic_DNA"/>
</dbReference>
<comment type="caution">
    <text evidence="4">The sequence shown here is derived from an EMBL/GenBank/DDBJ whole genome shotgun (WGS) entry which is preliminary data.</text>
</comment>
<keyword evidence="3" id="KW-0472">Membrane</keyword>
<evidence type="ECO:0000313" key="5">
    <source>
        <dbReference type="Proteomes" id="UP001189429"/>
    </source>
</evidence>
<accession>A0ABN9RMJ5</accession>
<proteinExistence type="predicted"/>